<dbReference type="AlphaFoldDB" id="A0A7W7Z780"/>
<comment type="similarity">
    <text evidence="2">Belongs to the TsaE family.</text>
</comment>
<dbReference type="Gene3D" id="3.30.200.20">
    <property type="entry name" value="Phosphorylase Kinase, domain 1"/>
    <property type="match status" value="1"/>
</dbReference>
<reference evidence="12 13" key="1">
    <citation type="submission" date="2020-08" db="EMBL/GenBank/DDBJ databases">
        <title>Genomic Encyclopedia of Type Strains, Phase IV (KMG-IV): sequencing the most valuable type-strain genomes for metagenomic binning, comparative biology and taxonomic classification.</title>
        <authorList>
            <person name="Goeker M."/>
        </authorList>
    </citation>
    <scope>NUCLEOTIDE SEQUENCE [LARGE SCALE GENOMIC DNA]</scope>
    <source>
        <strain evidence="12 13">DSM 12706</strain>
    </source>
</reference>
<keyword evidence="7" id="KW-0547">Nucleotide-binding</keyword>
<dbReference type="PIRSF" id="PIRSF036599">
    <property type="entry name" value="AtpPhos"/>
    <property type="match status" value="1"/>
</dbReference>
<evidence type="ECO:0000256" key="7">
    <source>
        <dbReference type="ARBA" id="ARBA00022741"/>
    </source>
</evidence>
<dbReference type="InterPro" id="IPR003442">
    <property type="entry name" value="T6A_TsaE"/>
</dbReference>
<accession>A0A7W7Z780</accession>
<evidence type="ECO:0000313" key="12">
    <source>
        <dbReference type="EMBL" id="MBB5049312.1"/>
    </source>
</evidence>
<dbReference type="EMBL" id="JACHIH010000034">
    <property type="protein sequence ID" value="MBB5049312.1"/>
    <property type="molecule type" value="Genomic_DNA"/>
</dbReference>
<protein>
    <recommendedName>
        <fullName evidence="3">tRNA threonylcarbamoyladenosine biosynthesis protein TsaE</fullName>
    </recommendedName>
    <alternativeName>
        <fullName evidence="10">t(6)A37 threonylcarbamoyladenosine biosynthesis protein TsaE</fullName>
    </alternativeName>
</protein>
<evidence type="ECO:0000256" key="6">
    <source>
        <dbReference type="ARBA" id="ARBA00022723"/>
    </source>
</evidence>
<keyword evidence="8" id="KW-0067">ATP-binding</keyword>
<dbReference type="Pfam" id="PF02367">
    <property type="entry name" value="TsaE"/>
    <property type="match status" value="1"/>
</dbReference>
<keyword evidence="9" id="KW-0460">Magnesium</keyword>
<evidence type="ECO:0000256" key="9">
    <source>
        <dbReference type="ARBA" id="ARBA00022842"/>
    </source>
</evidence>
<evidence type="ECO:0000256" key="3">
    <source>
        <dbReference type="ARBA" id="ARBA00019010"/>
    </source>
</evidence>
<dbReference type="InterPro" id="IPR002575">
    <property type="entry name" value="Aminoglycoside_PTrfase"/>
</dbReference>
<dbReference type="GO" id="GO:0005524">
    <property type="term" value="F:ATP binding"/>
    <property type="evidence" value="ECO:0007669"/>
    <property type="project" value="UniProtKB-KW"/>
</dbReference>
<dbReference type="SUPFAM" id="SSF56112">
    <property type="entry name" value="Protein kinase-like (PK-like)"/>
    <property type="match status" value="1"/>
</dbReference>
<dbReference type="GO" id="GO:0046872">
    <property type="term" value="F:metal ion binding"/>
    <property type="evidence" value="ECO:0007669"/>
    <property type="project" value="UniProtKB-KW"/>
</dbReference>
<keyword evidence="6" id="KW-0479">Metal-binding</keyword>
<evidence type="ECO:0000256" key="2">
    <source>
        <dbReference type="ARBA" id="ARBA00007599"/>
    </source>
</evidence>
<sequence length="506" mass="55253">MTAPVTFSLALLNETATANLMADLALLIGPGDVITLSGDLGAGKTAAARAMIRYLAGDPELEVPSPTFTLAQSYELPPFPLLHADLYRIEDPSELEEIGLSPLPEGTVALIEWPERAPGLLPADRIDIALTHRPALGSAARAAEITGHGKAAAQVDRLITLLGFLDESGTADARRQRMAGDASTRSYARLIRDGVSLILMNSPPRPDGPALYAGKSYSAAVHLAEDVRPFVAIANGLRARGFSAPAIHHADLDAGFLITEDFDSESFLAGEPPAPIAERYQAATDMLAELHREPLPDTLPLSPHADYVIPRFDVDAMLIEIGLMPEWYLPDRGVTPTRELGEEFIAMWRALLAPHESEPTTWVLRDFHSPNLIWLDEREGIAKVGVIDFQDTVLGPAAYDLVSLLQDARLDVPEALELALLARYIKARRAADAGFDAVAFAEIYAVMSAQRNTRLLGTFARLNSRDGKPHYLRHLPRIWTYLNRSLAHPKLAPLRDWYKAHVPPPT</sequence>
<dbReference type="GO" id="GO:0002949">
    <property type="term" value="P:tRNA threonylcarbamoyladenosine modification"/>
    <property type="evidence" value="ECO:0007669"/>
    <property type="project" value="InterPro"/>
</dbReference>
<dbReference type="Gene3D" id="3.90.1200.10">
    <property type="match status" value="1"/>
</dbReference>
<gene>
    <name evidence="12" type="ORF">HNR60_004088</name>
</gene>
<evidence type="ECO:0000256" key="8">
    <source>
        <dbReference type="ARBA" id="ARBA00022840"/>
    </source>
</evidence>
<evidence type="ECO:0000259" key="11">
    <source>
        <dbReference type="Pfam" id="PF01636"/>
    </source>
</evidence>
<organism evidence="12 13">
    <name type="scientific">Rhodopseudomonas rhenobacensis</name>
    <dbReference type="NCBI Taxonomy" id="87461"/>
    <lineage>
        <taxon>Bacteria</taxon>
        <taxon>Pseudomonadati</taxon>
        <taxon>Pseudomonadota</taxon>
        <taxon>Alphaproteobacteria</taxon>
        <taxon>Hyphomicrobiales</taxon>
        <taxon>Nitrobacteraceae</taxon>
        <taxon>Rhodopseudomonas</taxon>
    </lineage>
</organism>
<dbReference type="PANTHER" id="PTHR33540">
    <property type="entry name" value="TRNA THREONYLCARBAMOYLADENOSINE BIOSYNTHESIS PROTEIN TSAE"/>
    <property type="match status" value="1"/>
</dbReference>
<name>A0A7W7Z780_9BRAD</name>
<dbReference type="InterPro" id="IPR027417">
    <property type="entry name" value="P-loop_NTPase"/>
</dbReference>
<dbReference type="Gene3D" id="3.40.50.300">
    <property type="entry name" value="P-loop containing nucleotide triphosphate hydrolases"/>
    <property type="match status" value="1"/>
</dbReference>
<evidence type="ECO:0000256" key="5">
    <source>
        <dbReference type="ARBA" id="ARBA00022694"/>
    </source>
</evidence>
<dbReference type="RefSeq" id="WP_184261428.1">
    <property type="nucleotide sequence ID" value="NZ_JACHIH010000034.1"/>
</dbReference>
<evidence type="ECO:0000256" key="10">
    <source>
        <dbReference type="ARBA" id="ARBA00032441"/>
    </source>
</evidence>
<feature type="domain" description="Aminoglycoside phosphotransferase" evidence="11">
    <location>
        <begin position="177"/>
        <end position="430"/>
    </location>
</feature>
<keyword evidence="5" id="KW-0819">tRNA processing</keyword>
<dbReference type="NCBIfam" id="TIGR00150">
    <property type="entry name" value="T6A_YjeE"/>
    <property type="match status" value="1"/>
</dbReference>
<dbReference type="InterPro" id="IPR011009">
    <property type="entry name" value="Kinase-like_dom_sf"/>
</dbReference>
<dbReference type="GO" id="GO:0005737">
    <property type="term" value="C:cytoplasm"/>
    <property type="evidence" value="ECO:0007669"/>
    <property type="project" value="UniProtKB-SubCell"/>
</dbReference>
<dbReference type="InterPro" id="IPR012180">
    <property type="entry name" value="Bifunc_ATPase/PTrfase"/>
</dbReference>
<evidence type="ECO:0000313" key="13">
    <source>
        <dbReference type="Proteomes" id="UP000542353"/>
    </source>
</evidence>
<evidence type="ECO:0000256" key="4">
    <source>
        <dbReference type="ARBA" id="ARBA00022490"/>
    </source>
</evidence>
<evidence type="ECO:0000256" key="1">
    <source>
        <dbReference type="ARBA" id="ARBA00004496"/>
    </source>
</evidence>
<dbReference type="Pfam" id="PF01636">
    <property type="entry name" value="APH"/>
    <property type="match status" value="1"/>
</dbReference>
<comment type="caution">
    <text evidence="12">The sequence shown here is derived from an EMBL/GenBank/DDBJ whole genome shotgun (WGS) entry which is preliminary data.</text>
</comment>
<dbReference type="Proteomes" id="UP000542353">
    <property type="component" value="Unassembled WGS sequence"/>
</dbReference>
<proteinExistence type="inferred from homology"/>
<dbReference type="PANTHER" id="PTHR33540:SF2">
    <property type="entry name" value="TRNA THREONYLCARBAMOYLADENOSINE BIOSYNTHESIS PROTEIN TSAE"/>
    <property type="match status" value="1"/>
</dbReference>
<comment type="subcellular location">
    <subcellularLocation>
        <location evidence="1">Cytoplasm</location>
    </subcellularLocation>
</comment>
<keyword evidence="13" id="KW-1185">Reference proteome</keyword>
<keyword evidence="4" id="KW-0963">Cytoplasm</keyword>
<dbReference type="SUPFAM" id="SSF52540">
    <property type="entry name" value="P-loop containing nucleoside triphosphate hydrolases"/>
    <property type="match status" value="1"/>
</dbReference>